<feature type="region of interest" description="Disordered" evidence="1">
    <location>
        <begin position="64"/>
        <end position="87"/>
    </location>
</feature>
<comment type="caution">
    <text evidence="2">The sequence shown here is derived from an EMBL/GenBank/DDBJ whole genome shotgun (WGS) entry which is preliminary data.</text>
</comment>
<evidence type="ECO:0000313" key="3">
    <source>
        <dbReference type="Proteomes" id="UP000735302"/>
    </source>
</evidence>
<sequence>MATPTAPDLPAHEALPGKIWPDQVPMCQKLYESWMGLQSTAAYIERIEFESLFFYLRIVNNNKKEEGEGRGGGGGVGGRGEEGGHHF</sequence>
<dbReference type="Proteomes" id="UP000735302">
    <property type="component" value="Unassembled WGS sequence"/>
</dbReference>
<dbReference type="AlphaFoldDB" id="A0AAV4BVI2"/>
<organism evidence="2 3">
    <name type="scientific">Plakobranchus ocellatus</name>
    <dbReference type="NCBI Taxonomy" id="259542"/>
    <lineage>
        <taxon>Eukaryota</taxon>
        <taxon>Metazoa</taxon>
        <taxon>Spiralia</taxon>
        <taxon>Lophotrochozoa</taxon>
        <taxon>Mollusca</taxon>
        <taxon>Gastropoda</taxon>
        <taxon>Heterobranchia</taxon>
        <taxon>Euthyneura</taxon>
        <taxon>Panpulmonata</taxon>
        <taxon>Sacoglossa</taxon>
        <taxon>Placobranchoidea</taxon>
        <taxon>Plakobranchidae</taxon>
        <taxon>Plakobranchus</taxon>
    </lineage>
</organism>
<name>A0AAV4BVI2_9GAST</name>
<keyword evidence="3" id="KW-1185">Reference proteome</keyword>
<protein>
    <submittedName>
        <fullName evidence="2">Uncharacterized protein</fullName>
    </submittedName>
</protein>
<evidence type="ECO:0000256" key="1">
    <source>
        <dbReference type="SAM" id="MobiDB-lite"/>
    </source>
</evidence>
<dbReference type="EMBL" id="BLXT01005385">
    <property type="protein sequence ID" value="GFO22424.1"/>
    <property type="molecule type" value="Genomic_DNA"/>
</dbReference>
<evidence type="ECO:0000313" key="2">
    <source>
        <dbReference type="EMBL" id="GFO22424.1"/>
    </source>
</evidence>
<accession>A0AAV4BVI2</accession>
<proteinExistence type="predicted"/>
<reference evidence="2 3" key="1">
    <citation type="journal article" date="2021" name="Elife">
        <title>Chloroplast acquisition without the gene transfer in kleptoplastic sea slugs, Plakobranchus ocellatus.</title>
        <authorList>
            <person name="Maeda T."/>
            <person name="Takahashi S."/>
            <person name="Yoshida T."/>
            <person name="Shimamura S."/>
            <person name="Takaki Y."/>
            <person name="Nagai Y."/>
            <person name="Toyoda A."/>
            <person name="Suzuki Y."/>
            <person name="Arimoto A."/>
            <person name="Ishii H."/>
            <person name="Satoh N."/>
            <person name="Nishiyama T."/>
            <person name="Hasebe M."/>
            <person name="Maruyama T."/>
            <person name="Minagawa J."/>
            <person name="Obokata J."/>
            <person name="Shigenobu S."/>
        </authorList>
    </citation>
    <scope>NUCLEOTIDE SEQUENCE [LARGE SCALE GENOMIC DNA]</scope>
</reference>
<gene>
    <name evidence="2" type="ORF">PoB_004892900</name>
</gene>